<gene>
    <name evidence="1" type="ORF">ORAREDHAP_LOCUS22485</name>
</gene>
<dbReference type="AlphaFoldDB" id="A0A6J5WSQ5"/>
<organism evidence="1 2">
    <name type="scientific">Prunus armeniaca</name>
    <name type="common">Apricot</name>
    <name type="synonym">Armeniaca vulgaris</name>
    <dbReference type="NCBI Taxonomy" id="36596"/>
    <lineage>
        <taxon>Eukaryota</taxon>
        <taxon>Viridiplantae</taxon>
        <taxon>Streptophyta</taxon>
        <taxon>Embryophyta</taxon>
        <taxon>Tracheophyta</taxon>
        <taxon>Spermatophyta</taxon>
        <taxon>Magnoliopsida</taxon>
        <taxon>eudicotyledons</taxon>
        <taxon>Gunneridae</taxon>
        <taxon>Pentapetalae</taxon>
        <taxon>rosids</taxon>
        <taxon>fabids</taxon>
        <taxon>Rosales</taxon>
        <taxon>Rosaceae</taxon>
        <taxon>Amygdaloideae</taxon>
        <taxon>Amygdaleae</taxon>
        <taxon>Prunus</taxon>
    </lineage>
</organism>
<evidence type="ECO:0000313" key="2">
    <source>
        <dbReference type="Proteomes" id="UP000507245"/>
    </source>
</evidence>
<protein>
    <submittedName>
        <fullName evidence="1">Uncharacterized protein</fullName>
    </submittedName>
</protein>
<evidence type="ECO:0000313" key="1">
    <source>
        <dbReference type="EMBL" id="CAB4304766.1"/>
    </source>
</evidence>
<accession>A0A6J5WSQ5</accession>
<name>A0A6J5WSQ5_PRUAR</name>
<dbReference type="Proteomes" id="UP000507245">
    <property type="component" value="Unassembled WGS sequence"/>
</dbReference>
<sequence length="211" mass="24067">MKLNQGRRILKYKVVKCTAIKTDREEVWAINHKRLLDFRIIKIPKYQLLKPCATYLQMMMPPTVLKLQSLQIGATQNQITHYLVRQINPIEIHGPNRAKTHSGHFSRQCKITSCKAQFFNKPISQNREREIIPVIKCVLVMKIFVDEEVKMELKSVEVGYGGANPRVDMGAVVIMVDEGEAESVDGRIGAKNENAIDELGEELAGIQRWLV</sequence>
<reference evidence="2" key="1">
    <citation type="journal article" date="2020" name="Genome Biol.">
        <title>Gamete binning: chromosome-level and haplotype-resolved genome assembly enabled by high-throughput single-cell sequencing of gamete genomes.</title>
        <authorList>
            <person name="Campoy J.A."/>
            <person name="Sun H."/>
            <person name="Goel M."/>
            <person name="Jiao W.-B."/>
            <person name="Folz-Donahue K."/>
            <person name="Wang N."/>
            <person name="Rubio M."/>
            <person name="Liu C."/>
            <person name="Kukat C."/>
            <person name="Ruiz D."/>
            <person name="Huettel B."/>
            <person name="Schneeberger K."/>
        </authorList>
    </citation>
    <scope>NUCLEOTIDE SEQUENCE [LARGE SCALE GENOMIC DNA]</scope>
    <source>
        <strain evidence="2">cv. Rojo Pasion</strain>
    </source>
</reference>
<proteinExistence type="predicted"/>
<keyword evidence="2" id="KW-1185">Reference proteome</keyword>
<dbReference type="EMBL" id="CAEKKB010000003">
    <property type="protein sequence ID" value="CAB4304766.1"/>
    <property type="molecule type" value="Genomic_DNA"/>
</dbReference>